<evidence type="ECO:0000313" key="1">
    <source>
        <dbReference type="EMBL" id="RXF69072.1"/>
    </source>
</evidence>
<dbReference type="RefSeq" id="WP_161973422.1">
    <property type="nucleotide sequence ID" value="NZ_RXOC01000008.1"/>
</dbReference>
<dbReference type="Proteomes" id="UP000290848">
    <property type="component" value="Unassembled WGS sequence"/>
</dbReference>
<dbReference type="AlphaFoldDB" id="A0A4V1KI11"/>
<accession>A0A4V1KI11</accession>
<proteinExistence type="predicted"/>
<gene>
    <name evidence="1" type="ORF">EKH83_13025</name>
</gene>
<organism evidence="1 2">
    <name type="scientific">Arcticibacter tournemirensis</name>
    <dbReference type="NCBI Taxonomy" id="699437"/>
    <lineage>
        <taxon>Bacteria</taxon>
        <taxon>Pseudomonadati</taxon>
        <taxon>Bacteroidota</taxon>
        <taxon>Sphingobacteriia</taxon>
        <taxon>Sphingobacteriales</taxon>
        <taxon>Sphingobacteriaceae</taxon>
        <taxon>Arcticibacter</taxon>
    </lineage>
</organism>
<dbReference type="EMBL" id="RXOC01000008">
    <property type="protein sequence ID" value="RXF69072.1"/>
    <property type="molecule type" value="Genomic_DNA"/>
</dbReference>
<comment type="caution">
    <text evidence="1">The sequence shown here is derived from an EMBL/GenBank/DDBJ whole genome shotgun (WGS) entry which is preliminary data.</text>
</comment>
<name>A0A4V1KI11_9SPHI</name>
<sequence>MARLDRKGSFRLHGKLDTSVFCTWRDIDYMRRLPNKTKSEPSQAQIANRAKFAFVHDWLESINDLIKVTFDTYSPKMTGRMAAQSYTMKNAVKGEYPDFEIDYPAALISCGRLAGVTNPKVLSPEPGILQINWDKIVADRGKSHCNDILVFALAPESENVTFTVGQATRDKGTYLYKIPREFIGKTAYVYIAFKSFSNNDVSTSQYLGSIILE</sequence>
<dbReference type="InterPro" id="IPR046233">
    <property type="entry name" value="DUF6266"/>
</dbReference>
<reference evidence="1 2" key="1">
    <citation type="submission" date="2018-12" db="EMBL/GenBank/DDBJ databases">
        <title>The Draft Genome Sequence of the Soil Bacterium Pedobacter tournemirensis R1.</title>
        <authorList>
            <person name="He J."/>
        </authorList>
    </citation>
    <scope>NUCLEOTIDE SEQUENCE [LARGE SCALE GENOMIC DNA]</scope>
    <source>
        <strain evidence="1 2">R1</strain>
    </source>
</reference>
<evidence type="ECO:0000313" key="2">
    <source>
        <dbReference type="Proteomes" id="UP000290848"/>
    </source>
</evidence>
<dbReference type="Pfam" id="PF19781">
    <property type="entry name" value="DUF6266"/>
    <property type="match status" value="1"/>
</dbReference>
<protein>
    <submittedName>
        <fullName evidence="1">Uncharacterized protein</fullName>
    </submittedName>
</protein>